<feature type="domain" description="Mediator complex subunit Med16 N-terminal" evidence="11">
    <location>
        <begin position="197"/>
        <end position="496"/>
    </location>
</feature>
<evidence type="ECO:0000259" key="12">
    <source>
        <dbReference type="Pfam" id="PF20719"/>
    </source>
</evidence>
<evidence type="ECO:0000256" key="8">
    <source>
        <dbReference type="ARBA" id="ARBA00032015"/>
    </source>
</evidence>
<evidence type="ECO:0000256" key="4">
    <source>
        <dbReference type="ARBA" id="ARBA00023015"/>
    </source>
</evidence>
<keyword evidence="4 9" id="KW-0805">Transcription regulation</keyword>
<sequence>MADDIPLMLDDAMSGIPGMSGDVQVNLGDVDVDDVDLFGGPVELSLPSHPPPSKQLQIRVNEQRIRGCTQRIAWSKQGTLATIGADGHSIDLRYLRTDPETASWGLSEVTSHTQFSSMNTQTTFSGGPIVHIAWAAAGHPELAVIDSVGRVSILAFSVSLNKPFCLRSWESDPIDDLHAVVGCYWLPIMPPNKQFNIIYGPAVLEEKGYKYENTLIPASAPYHPNPAKSALLCVSVSGTLRLLFSQSSNMVQDTSMELENITTSDDLATHASICSEKNMLLVAMVTASRQLKVVRAAIGWNQVQPEKQTPHQGQQLNPNLQQKPAAVTTWLQRNDEESQLDISSTQISHIEMLPSALLSGPNQWMPPVVIVVREYVPSPSTANFSPEPQSIINRWELLVESPQQPLHPAFEQLGFTPNQASNQQGNQGATRLHRLPTITLNKLVISVQTIQQGRVICLFFSDGTQQYRDRFTFEEIFNEPNPARISSLQHAGFQFVDPVPCLSVALSPTACSFAQVCEDGKVKWNSLKYMGPDIATTGPDPNYAAVVAALTTAVSTASTNQISYDDILATARQFIHRPRFAYEWMTEMIRILKINVDYSEEAHHDQLFKPRSFYGKFSMLGLNMRNIVILITIASNTPGNLKDKINPLDEPDVVDALAGCAKWALDLLAYTCDCIFSLLDDAKFMSFLTGNNFNELVPYLQEKNEVALHLILCSSTRGFLSAACRRLLHLDTMSSRAIQYNEHQQQQSGANGHSALRSALITSYHKMQRYTSSSLVRVQEFDKLLWALGEEIRQTYQSKTGATPAAKKQGQGQGQAPAVDPEAKRFQARCEQALLLANNMPPNFQPLLYKFFNENLRNFRALTDPAKLYFADYSTLEVEDDNRSLREKRARHTHIDVFKRVEVKPASTKNGGANGNGAAPSGNPMQFPLHPTPSEYIRRCVRCTSIMEDISGTRPGYTFVLAQQRKCSCSGNWGFLPRSMFVG</sequence>
<evidence type="ECO:0000313" key="13">
    <source>
        <dbReference type="EMBL" id="CAK7213886.1"/>
    </source>
</evidence>
<comment type="subunit">
    <text evidence="9">Component of the Mediator complex.</text>
</comment>
<keyword evidence="14" id="KW-1185">Reference proteome</keyword>
<evidence type="ECO:0000256" key="9">
    <source>
        <dbReference type="RuleBase" id="RU364149"/>
    </source>
</evidence>
<evidence type="ECO:0000256" key="1">
    <source>
        <dbReference type="ARBA" id="ARBA00004123"/>
    </source>
</evidence>
<evidence type="ECO:0000259" key="11">
    <source>
        <dbReference type="Pfam" id="PF11635"/>
    </source>
</evidence>
<evidence type="ECO:0000313" key="14">
    <source>
        <dbReference type="Proteomes" id="UP001642406"/>
    </source>
</evidence>
<comment type="similarity">
    <text evidence="2 9">Belongs to the Mediator complex subunit 16 family.</text>
</comment>
<dbReference type="InterPro" id="IPR021665">
    <property type="entry name" value="Mediator_Med16_N"/>
</dbReference>
<dbReference type="Proteomes" id="UP001642406">
    <property type="component" value="Unassembled WGS sequence"/>
</dbReference>
<protein>
    <recommendedName>
        <fullName evidence="3 9">Mediator of RNA polymerase II transcription subunit 16</fullName>
    </recommendedName>
    <alternativeName>
        <fullName evidence="8 9">Mediator complex subunit 16</fullName>
    </alternativeName>
</protein>
<evidence type="ECO:0000256" key="5">
    <source>
        <dbReference type="ARBA" id="ARBA00023159"/>
    </source>
</evidence>
<keyword evidence="7 9" id="KW-0539">Nucleus</keyword>
<dbReference type="PANTHER" id="PTHR13224">
    <property type="entry name" value="THYROID HORMONE RECEPTOR-ASSOCIATED PROTEIN-RELATED"/>
    <property type="match status" value="1"/>
</dbReference>
<dbReference type="Pfam" id="PF11635">
    <property type="entry name" value="Med16_N"/>
    <property type="match status" value="1"/>
</dbReference>
<gene>
    <name evidence="13" type="primary">sin4</name>
    <name evidence="9" type="synonym">MED16</name>
    <name evidence="13" type="ORF">SBRCBS47491_001958</name>
</gene>
<reference evidence="13 14" key="1">
    <citation type="submission" date="2024-01" db="EMBL/GenBank/DDBJ databases">
        <authorList>
            <person name="Allen C."/>
            <person name="Tagirdzhanova G."/>
        </authorList>
    </citation>
    <scope>NUCLEOTIDE SEQUENCE [LARGE SCALE GENOMIC DNA]</scope>
</reference>
<comment type="function">
    <text evidence="9">Component of the Mediator complex, a coactivator involved in the regulated transcription of nearly all RNA polymerase II-dependent genes. Mediator functions as a bridge to convey information from gene-specific regulatory proteins to the basal RNA polymerase II transcription machinery. Mediator is recruited to promoters by direct interactions with regulatory proteins and serves as a scaffold for the assembly of a functional preinitiation complex with RNA polymerase II and the general transcription factors.</text>
</comment>
<dbReference type="InterPro" id="IPR048339">
    <property type="entry name" value="Mediator_Med16_C"/>
</dbReference>
<feature type="compositionally biased region" description="Low complexity" evidence="10">
    <location>
        <begin position="801"/>
        <end position="818"/>
    </location>
</feature>
<dbReference type="PANTHER" id="PTHR13224:SF6">
    <property type="entry name" value="MEDIATOR OF RNA POLYMERASE II TRANSCRIPTION SUBUNIT 16"/>
    <property type="match status" value="1"/>
</dbReference>
<keyword evidence="6 9" id="KW-0804">Transcription</keyword>
<evidence type="ECO:0000256" key="3">
    <source>
        <dbReference type="ARBA" id="ARBA00019614"/>
    </source>
</evidence>
<comment type="caution">
    <text evidence="13">The sequence shown here is derived from an EMBL/GenBank/DDBJ whole genome shotgun (WGS) entry which is preliminary data.</text>
</comment>
<name>A0ABP0B2X1_9PEZI</name>
<feature type="domain" description="Mediator complex subunit 16 C-terminal" evidence="12">
    <location>
        <begin position="861"/>
        <end position="973"/>
    </location>
</feature>
<evidence type="ECO:0000256" key="2">
    <source>
        <dbReference type="ARBA" id="ARBA00006543"/>
    </source>
</evidence>
<evidence type="ECO:0000256" key="7">
    <source>
        <dbReference type="ARBA" id="ARBA00023242"/>
    </source>
</evidence>
<accession>A0ABP0B2X1</accession>
<evidence type="ECO:0000256" key="10">
    <source>
        <dbReference type="SAM" id="MobiDB-lite"/>
    </source>
</evidence>
<comment type="subcellular location">
    <subcellularLocation>
        <location evidence="1 9">Nucleus</location>
    </subcellularLocation>
</comment>
<keyword evidence="5 9" id="KW-0010">Activator</keyword>
<dbReference type="Pfam" id="PF20719">
    <property type="entry name" value="Med16_C"/>
    <property type="match status" value="1"/>
</dbReference>
<evidence type="ECO:0000256" key="6">
    <source>
        <dbReference type="ARBA" id="ARBA00023163"/>
    </source>
</evidence>
<dbReference type="InterPro" id="IPR048338">
    <property type="entry name" value="Mediator_Med16"/>
</dbReference>
<feature type="region of interest" description="Disordered" evidence="10">
    <location>
        <begin position="799"/>
        <end position="820"/>
    </location>
</feature>
<dbReference type="EMBL" id="CAWUHC010000010">
    <property type="protein sequence ID" value="CAK7213886.1"/>
    <property type="molecule type" value="Genomic_DNA"/>
</dbReference>
<feature type="region of interest" description="Disordered" evidence="10">
    <location>
        <begin position="906"/>
        <end position="926"/>
    </location>
</feature>
<proteinExistence type="inferred from homology"/>
<organism evidence="13 14">
    <name type="scientific">Sporothrix bragantina</name>
    <dbReference type="NCBI Taxonomy" id="671064"/>
    <lineage>
        <taxon>Eukaryota</taxon>
        <taxon>Fungi</taxon>
        <taxon>Dikarya</taxon>
        <taxon>Ascomycota</taxon>
        <taxon>Pezizomycotina</taxon>
        <taxon>Sordariomycetes</taxon>
        <taxon>Sordariomycetidae</taxon>
        <taxon>Ophiostomatales</taxon>
        <taxon>Ophiostomataceae</taxon>
        <taxon>Sporothrix</taxon>
    </lineage>
</organism>